<feature type="compositionally biased region" description="Acidic residues" evidence="1">
    <location>
        <begin position="43"/>
        <end position="58"/>
    </location>
</feature>
<evidence type="ECO:0000313" key="2">
    <source>
        <dbReference type="EMBL" id="QDI90864.1"/>
    </source>
</evidence>
<feature type="compositionally biased region" description="Basic and acidic residues" evidence="1">
    <location>
        <begin position="59"/>
        <end position="68"/>
    </location>
</feature>
<dbReference type="AlphaFoldDB" id="A0A514LG82"/>
<dbReference type="RefSeq" id="WP_142088369.1">
    <property type="nucleotide sequence ID" value="NZ_CP035485.1"/>
</dbReference>
<dbReference type="Pfam" id="PF14153">
    <property type="entry name" value="Spore_coat_CotO"/>
    <property type="match status" value="1"/>
</dbReference>
<dbReference type="InterPro" id="IPR025439">
    <property type="entry name" value="Spore_coat_CotO"/>
</dbReference>
<sequence length="206" mass="24012">MSTRKRRKRVQPLLYIDTPEQHESAYQGSTEVEVLYKRNRLEIEEEPSEEKQEPEEQVEDNKANERRRSFNLSKHLGYDWKESSAPSRYANRTRDYLESTLTEQPSKREPIAGHLGGGNDQSKSENKKEEKPKSFAEKSVKEKVDFLVKMQMRTPMTCICKTHEQTWVGTVTAADEQSFTMQTQQTPYLVTINYEAVETLSLDHFS</sequence>
<dbReference type="Proteomes" id="UP000319756">
    <property type="component" value="Chromosome"/>
</dbReference>
<gene>
    <name evidence="2" type="ORF">EPH95_06470</name>
</gene>
<dbReference type="EMBL" id="CP035485">
    <property type="protein sequence ID" value="QDI90864.1"/>
    <property type="molecule type" value="Genomic_DNA"/>
</dbReference>
<accession>A0A514LG82</accession>
<keyword evidence="3" id="KW-1185">Reference proteome</keyword>
<evidence type="ECO:0000313" key="3">
    <source>
        <dbReference type="Proteomes" id="UP000319756"/>
    </source>
</evidence>
<dbReference type="KEGG" id="sale:EPH95_06470"/>
<feature type="region of interest" description="Disordered" evidence="1">
    <location>
        <begin position="43"/>
        <end position="72"/>
    </location>
</feature>
<protein>
    <recommendedName>
        <fullName evidence="4">Spore coat protein CotO</fullName>
    </recommendedName>
</protein>
<name>A0A514LG82_9BACI</name>
<evidence type="ECO:0008006" key="4">
    <source>
        <dbReference type="Google" id="ProtNLM"/>
    </source>
</evidence>
<proteinExistence type="predicted"/>
<feature type="compositionally biased region" description="Basic and acidic residues" evidence="1">
    <location>
        <begin position="122"/>
        <end position="136"/>
    </location>
</feature>
<organism evidence="2 3">
    <name type="scientific">Salicibibacter halophilus</name>
    <dbReference type="NCBI Taxonomy" id="2502791"/>
    <lineage>
        <taxon>Bacteria</taxon>
        <taxon>Bacillati</taxon>
        <taxon>Bacillota</taxon>
        <taxon>Bacilli</taxon>
        <taxon>Bacillales</taxon>
        <taxon>Bacillaceae</taxon>
        <taxon>Salicibibacter</taxon>
    </lineage>
</organism>
<reference evidence="3" key="1">
    <citation type="submission" date="2019-01" db="EMBL/GenBank/DDBJ databases">
        <title>Genomic analysis of Salicibibacter sp. NKC3-5.</title>
        <authorList>
            <person name="Oh Y.J."/>
        </authorList>
    </citation>
    <scope>NUCLEOTIDE SEQUENCE [LARGE SCALE GENOMIC DNA]</scope>
    <source>
        <strain evidence="3">NKC3-5</strain>
    </source>
</reference>
<evidence type="ECO:0000256" key="1">
    <source>
        <dbReference type="SAM" id="MobiDB-lite"/>
    </source>
</evidence>
<dbReference type="OrthoDB" id="2970540at2"/>
<feature type="region of interest" description="Disordered" evidence="1">
    <location>
        <begin position="99"/>
        <end position="136"/>
    </location>
</feature>